<reference evidence="2 3" key="1">
    <citation type="submission" date="2019-02" db="EMBL/GenBank/DDBJ databases">
        <title>Deep-cultivation of Planctomycetes and their phenomic and genomic characterization uncovers novel biology.</title>
        <authorList>
            <person name="Wiegand S."/>
            <person name="Jogler M."/>
            <person name="Boedeker C."/>
            <person name="Pinto D."/>
            <person name="Vollmers J."/>
            <person name="Rivas-Marin E."/>
            <person name="Kohn T."/>
            <person name="Peeters S.H."/>
            <person name="Heuer A."/>
            <person name="Rast P."/>
            <person name="Oberbeckmann S."/>
            <person name="Bunk B."/>
            <person name="Jeske O."/>
            <person name="Meyerdierks A."/>
            <person name="Storesund J.E."/>
            <person name="Kallscheuer N."/>
            <person name="Luecker S."/>
            <person name="Lage O.M."/>
            <person name="Pohl T."/>
            <person name="Merkel B.J."/>
            <person name="Hornburger P."/>
            <person name="Mueller R.-W."/>
            <person name="Bruemmer F."/>
            <person name="Labrenz M."/>
            <person name="Spormann A.M."/>
            <person name="Op Den Camp H."/>
            <person name="Overmann J."/>
            <person name="Amann R."/>
            <person name="Jetten M.S.M."/>
            <person name="Mascher T."/>
            <person name="Medema M.H."/>
            <person name="Devos D.P."/>
            <person name="Kaster A.-K."/>
            <person name="Ovreas L."/>
            <person name="Rohde M."/>
            <person name="Galperin M.Y."/>
            <person name="Jogler C."/>
        </authorList>
    </citation>
    <scope>NUCLEOTIDE SEQUENCE [LARGE SCALE GENOMIC DNA]</scope>
    <source>
        <strain evidence="2 3">Poly41</strain>
    </source>
</reference>
<feature type="region of interest" description="Disordered" evidence="1">
    <location>
        <begin position="1"/>
        <end position="30"/>
    </location>
</feature>
<name>A0A5C6DB93_9BACT</name>
<protein>
    <submittedName>
        <fullName evidence="2">Uncharacterized protein</fullName>
    </submittedName>
</protein>
<dbReference type="EMBL" id="SJPV01000013">
    <property type="protein sequence ID" value="TWU32159.1"/>
    <property type="molecule type" value="Genomic_DNA"/>
</dbReference>
<comment type="caution">
    <text evidence="2">The sequence shown here is derived from an EMBL/GenBank/DDBJ whole genome shotgun (WGS) entry which is preliminary data.</text>
</comment>
<sequence length="75" mass="8899">MAQVQHQRGSSIEDNSRRPAKSPVELHTKPTRQCMQNAGVMWYNEPEREGLFEVLRPRGTQEEVARVSRLRYRYR</sequence>
<feature type="compositionally biased region" description="Polar residues" evidence="1">
    <location>
        <begin position="1"/>
        <end position="13"/>
    </location>
</feature>
<evidence type="ECO:0000313" key="2">
    <source>
        <dbReference type="EMBL" id="TWU32159.1"/>
    </source>
</evidence>
<gene>
    <name evidence="2" type="ORF">Poly41_56440</name>
</gene>
<organism evidence="2 3">
    <name type="scientific">Novipirellula artificiosorum</name>
    <dbReference type="NCBI Taxonomy" id="2528016"/>
    <lineage>
        <taxon>Bacteria</taxon>
        <taxon>Pseudomonadati</taxon>
        <taxon>Planctomycetota</taxon>
        <taxon>Planctomycetia</taxon>
        <taxon>Pirellulales</taxon>
        <taxon>Pirellulaceae</taxon>
        <taxon>Novipirellula</taxon>
    </lineage>
</organism>
<keyword evidence="3" id="KW-1185">Reference proteome</keyword>
<dbReference type="AlphaFoldDB" id="A0A5C6DB93"/>
<accession>A0A5C6DB93</accession>
<evidence type="ECO:0000256" key="1">
    <source>
        <dbReference type="SAM" id="MobiDB-lite"/>
    </source>
</evidence>
<evidence type="ECO:0000313" key="3">
    <source>
        <dbReference type="Proteomes" id="UP000319143"/>
    </source>
</evidence>
<dbReference type="Proteomes" id="UP000319143">
    <property type="component" value="Unassembled WGS sequence"/>
</dbReference>
<proteinExistence type="predicted"/>